<dbReference type="GO" id="GO:0022857">
    <property type="term" value="F:transmembrane transporter activity"/>
    <property type="evidence" value="ECO:0007669"/>
    <property type="project" value="InterPro"/>
</dbReference>
<feature type="transmembrane region" description="Helical" evidence="5">
    <location>
        <begin position="68"/>
        <end position="92"/>
    </location>
</feature>
<evidence type="ECO:0000313" key="7">
    <source>
        <dbReference type="Proteomes" id="UP000037510"/>
    </source>
</evidence>
<dbReference type="AlphaFoldDB" id="A0A0L7KPP9"/>
<evidence type="ECO:0000256" key="3">
    <source>
        <dbReference type="ARBA" id="ARBA00022989"/>
    </source>
</evidence>
<dbReference type="GO" id="GO:0016020">
    <property type="term" value="C:membrane"/>
    <property type="evidence" value="ECO:0007669"/>
    <property type="project" value="UniProtKB-SubCell"/>
</dbReference>
<name>A0A0L7KPP9_OPEBR</name>
<comment type="subcellular location">
    <subcellularLocation>
        <location evidence="1">Membrane</location>
    </subcellularLocation>
</comment>
<dbReference type="Gene3D" id="1.20.1250.20">
    <property type="entry name" value="MFS general substrate transporter like domains"/>
    <property type="match status" value="2"/>
</dbReference>
<dbReference type="SUPFAM" id="SSF103473">
    <property type="entry name" value="MFS general substrate transporter"/>
    <property type="match status" value="1"/>
</dbReference>
<keyword evidence="6" id="KW-0762">Sugar transport</keyword>
<dbReference type="STRING" id="104452.A0A0L7KPP9"/>
<keyword evidence="2 5" id="KW-0812">Transmembrane</keyword>
<protein>
    <submittedName>
        <fullName evidence="6">Sugar transporter</fullName>
    </submittedName>
</protein>
<feature type="transmembrane region" description="Helical" evidence="5">
    <location>
        <begin position="104"/>
        <end position="122"/>
    </location>
</feature>
<feature type="transmembrane region" description="Helical" evidence="5">
    <location>
        <begin position="241"/>
        <end position="265"/>
    </location>
</feature>
<evidence type="ECO:0000256" key="1">
    <source>
        <dbReference type="ARBA" id="ARBA00004370"/>
    </source>
</evidence>
<evidence type="ECO:0000256" key="5">
    <source>
        <dbReference type="SAM" id="Phobius"/>
    </source>
</evidence>
<accession>A0A0L7KPP9</accession>
<dbReference type="InterPro" id="IPR005828">
    <property type="entry name" value="MFS_sugar_transport-like"/>
</dbReference>
<gene>
    <name evidence="6" type="ORF">OBRU01_22962</name>
</gene>
<sequence>CFLACQTGFICAWPSYTTAVFKSNETVLSAPMTSLQISLLGSLPNVGGLIITLLPQIAWTIISLTSNVTLVLLAIAFAGVGIAGQNVSLIYISEIAHDSIRGGLTACSASGYFLGLLISHILGGHLSYTQVVYTHLTLSVLAIGLLMLLKESPVYLVLVGKEKEVEAEISKIKLQLDPRLEIMLEASNVLQVYAEPLFIEAVPSMPSNQCAILVALDFLIASIVCVLVVDRCGRKFHWAPAWVTALLIYVYSFVYTTGCATIPFVRGLCNSITMAFVWIFNFITLLVFNPLVDRVGLGPVFYLFSFICFAGSVYSHFCVPETKGLSVFSPEQVVYLNNKPAALRF</sequence>
<feature type="transmembrane region" description="Helical" evidence="5">
    <location>
        <begin position="210"/>
        <end position="229"/>
    </location>
</feature>
<organism evidence="6 7">
    <name type="scientific">Operophtera brumata</name>
    <name type="common">Winter moth</name>
    <name type="synonym">Phalaena brumata</name>
    <dbReference type="NCBI Taxonomy" id="104452"/>
    <lineage>
        <taxon>Eukaryota</taxon>
        <taxon>Metazoa</taxon>
        <taxon>Ecdysozoa</taxon>
        <taxon>Arthropoda</taxon>
        <taxon>Hexapoda</taxon>
        <taxon>Insecta</taxon>
        <taxon>Pterygota</taxon>
        <taxon>Neoptera</taxon>
        <taxon>Endopterygota</taxon>
        <taxon>Lepidoptera</taxon>
        <taxon>Glossata</taxon>
        <taxon>Ditrysia</taxon>
        <taxon>Geometroidea</taxon>
        <taxon>Geometridae</taxon>
        <taxon>Larentiinae</taxon>
        <taxon>Operophtera</taxon>
    </lineage>
</organism>
<comment type="caution">
    <text evidence="6">The sequence shown here is derived from an EMBL/GenBank/DDBJ whole genome shotgun (WGS) entry which is preliminary data.</text>
</comment>
<keyword evidence="6" id="KW-0813">Transport</keyword>
<evidence type="ECO:0000313" key="6">
    <source>
        <dbReference type="EMBL" id="KOB65252.1"/>
    </source>
</evidence>
<keyword evidence="3 5" id="KW-1133">Transmembrane helix</keyword>
<dbReference type="InterPro" id="IPR036259">
    <property type="entry name" value="MFS_trans_sf"/>
</dbReference>
<feature type="transmembrane region" description="Helical" evidence="5">
    <location>
        <begin position="272"/>
        <end position="288"/>
    </location>
</feature>
<reference evidence="6 7" key="1">
    <citation type="journal article" date="2015" name="Genome Biol. Evol.">
        <title>The genome of winter moth (Operophtera brumata) provides a genomic perspective on sexual dimorphism and phenology.</title>
        <authorList>
            <person name="Derks M.F."/>
            <person name="Smit S."/>
            <person name="Salis L."/>
            <person name="Schijlen E."/>
            <person name="Bossers A."/>
            <person name="Mateman C."/>
            <person name="Pijl A.S."/>
            <person name="de Ridder D."/>
            <person name="Groenen M.A."/>
            <person name="Visser M.E."/>
            <person name="Megens H.J."/>
        </authorList>
    </citation>
    <scope>NUCLEOTIDE SEQUENCE [LARGE SCALE GENOMIC DNA]</scope>
    <source>
        <strain evidence="6">WM2013NL</strain>
        <tissue evidence="6">Head and thorax</tissue>
    </source>
</reference>
<evidence type="ECO:0000256" key="4">
    <source>
        <dbReference type="ARBA" id="ARBA00023136"/>
    </source>
</evidence>
<keyword evidence="4 5" id="KW-0472">Membrane</keyword>
<dbReference type="Pfam" id="PF00083">
    <property type="entry name" value="Sugar_tr"/>
    <property type="match status" value="2"/>
</dbReference>
<keyword evidence="7" id="KW-1185">Reference proteome</keyword>
<dbReference type="Proteomes" id="UP000037510">
    <property type="component" value="Unassembled WGS sequence"/>
</dbReference>
<proteinExistence type="predicted"/>
<dbReference type="PANTHER" id="PTHR48021:SF33">
    <property type="entry name" value="AT22075P-RELATED"/>
    <property type="match status" value="1"/>
</dbReference>
<dbReference type="InterPro" id="IPR050549">
    <property type="entry name" value="MFS_Trehalose_Transporter"/>
</dbReference>
<feature type="non-terminal residue" evidence="6">
    <location>
        <position position="345"/>
    </location>
</feature>
<feature type="transmembrane region" description="Helical" evidence="5">
    <location>
        <begin position="300"/>
        <end position="319"/>
    </location>
</feature>
<dbReference type="EMBL" id="JTDY01007385">
    <property type="protein sequence ID" value="KOB65252.1"/>
    <property type="molecule type" value="Genomic_DNA"/>
</dbReference>
<dbReference type="PANTHER" id="PTHR48021">
    <property type="match status" value="1"/>
</dbReference>
<feature type="transmembrane region" description="Helical" evidence="5">
    <location>
        <begin position="128"/>
        <end position="149"/>
    </location>
</feature>
<feature type="transmembrane region" description="Helical" evidence="5">
    <location>
        <begin position="39"/>
        <end position="62"/>
    </location>
</feature>
<evidence type="ECO:0000256" key="2">
    <source>
        <dbReference type="ARBA" id="ARBA00022692"/>
    </source>
</evidence>
<feature type="non-terminal residue" evidence="6">
    <location>
        <position position="1"/>
    </location>
</feature>